<organism evidence="2 3">
    <name type="scientific">Colletotrichum chrysophilum</name>
    <dbReference type="NCBI Taxonomy" id="1836956"/>
    <lineage>
        <taxon>Eukaryota</taxon>
        <taxon>Fungi</taxon>
        <taxon>Dikarya</taxon>
        <taxon>Ascomycota</taxon>
        <taxon>Pezizomycotina</taxon>
        <taxon>Sordariomycetes</taxon>
        <taxon>Hypocreomycetidae</taxon>
        <taxon>Glomerellales</taxon>
        <taxon>Glomerellaceae</taxon>
        <taxon>Colletotrichum</taxon>
        <taxon>Colletotrichum gloeosporioides species complex</taxon>
    </lineage>
</organism>
<comment type="caution">
    <text evidence="2">The sequence shown here is derived from an EMBL/GenBank/DDBJ whole genome shotgun (WGS) entry which is preliminary data.</text>
</comment>
<evidence type="ECO:0000313" key="3">
    <source>
        <dbReference type="Proteomes" id="UP001243330"/>
    </source>
</evidence>
<protein>
    <submittedName>
        <fullName evidence="2">Uncharacterized protein</fullName>
    </submittedName>
</protein>
<dbReference type="Proteomes" id="UP001243330">
    <property type="component" value="Unassembled WGS sequence"/>
</dbReference>
<feature type="transmembrane region" description="Helical" evidence="1">
    <location>
        <begin position="75"/>
        <end position="98"/>
    </location>
</feature>
<dbReference type="EMBL" id="JAQOWY010000146">
    <property type="protein sequence ID" value="KAK1849355.1"/>
    <property type="molecule type" value="Genomic_DNA"/>
</dbReference>
<keyword evidence="1" id="KW-0472">Membrane</keyword>
<reference evidence="2" key="1">
    <citation type="submission" date="2023-01" db="EMBL/GenBank/DDBJ databases">
        <title>Colletotrichum chrysophilum M932 genome sequence.</title>
        <authorList>
            <person name="Baroncelli R."/>
        </authorList>
    </citation>
    <scope>NUCLEOTIDE SEQUENCE</scope>
    <source>
        <strain evidence="2">M932</strain>
    </source>
</reference>
<dbReference type="AlphaFoldDB" id="A0AAD9AMC2"/>
<evidence type="ECO:0000313" key="2">
    <source>
        <dbReference type="EMBL" id="KAK1849355.1"/>
    </source>
</evidence>
<feature type="transmembrane region" description="Helical" evidence="1">
    <location>
        <begin position="104"/>
        <end position="124"/>
    </location>
</feature>
<gene>
    <name evidence="2" type="ORF">CCHR01_08032</name>
</gene>
<keyword evidence="1" id="KW-0812">Transmembrane</keyword>
<keyword evidence="3" id="KW-1185">Reference proteome</keyword>
<proteinExistence type="predicted"/>
<name>A0AAD9AMC2_9PEZI</name>
<accession>A0AAD9AMC2</accession>
<keyword evidence="1" id="KW-1133">Transmembrane helix</keyword>
<sequence>MTNQKGWMDRALSYHMEIQEQVMIEEAHGILLRWLILPHKAAFVRQMRRLDDLLGLPNSMRITSDLQDGMSDCGCVYGVVGLILTGILFCMMVTAATYNPLVTFTDALIVLLLSFAFWVFMGIADRIEMEARHMRNTRRDDRGVVGRMHLE</sequence>
<evidence type="ECO:0000256" key="1">
    <source>
        <dbReference type="SAM" id="Phobius"/>
    </source>
</evidence>